<dbReference type="EMBL" id="AWET01000003">
    <property type="protein sequence ID" value="ERK04326.1"/>
    <property type="molecule type" value="Genomic_DNA"/>
</dbReference>
<evidence type="ECO:0000259" key="2">
    <source>
        <dbReference type="Pfam" id="PF20780"/>
    </source>
</evidence>
<evidence type="ECO:0000313" key="6">
    <source>
        <dbReference type="Proteomes" id="UP000016600"/>
    </source>
</evidence>
<name>U2LJ80_9BACT</name>
<organism evidence="5 6">
    <name type="scientific">Hoylesella pleuritidis F0068</name>
    <dbReference type="NCBI Taxonomy" id="1081904"/>
    <lineage>
        <taxon>Bacteria</taxon>
        <taxon>Pseudomonadati</taxon>
        <taxon>Bacteroidota</taxon>
        <taxon>Bacteroidia</taxon>
        <taxon>Bacteroidales</taxon>
        <taxon>Prevotellaceae</taxon>
        <taxon>Hoylesella</taxon>
    </lineage>
</organism>
<proteinExistence type="predicted"/>
<feature type="domain" description="Type VI secretion system TssR-like second" evidence="2">
    <location>
        <begin position="174"/>
        <end position="249"/>
    </location>
</feature>
<dbReference type="PATRIC" id="fig|1081904.3.peg.18"/>
<dbReference type="Pfam" id="PF17643">
    <property type="entry name" value="TssR"/>
    <property type="match status" value="1"/>
</dbReference>
<evidence type="ECO:0000313" key="5">
    <source>
        <dbReference type="EMBL" id="ERK04326.1"/>
    </source>
</evidence>
<evidence type="ECO:0000259" key="4">
    <source>
        <dbReference type="Pfam" id="PF20782"/>
    </source>
</evidence>
<feature type="domain" description="Type VI secretion system TssR-like VWA" evidence="4">
    <location>
        <begin position="283"/>
        <end position="567"/>
    </location>
</feature>
<feature type="domain" description="Type VI secretion system TssR-like C-terminal" evidence="3">
    <location>
        <begin position="652"/>
        <end position="755"/>
    </location>
</feature>
<dbReference type="RefSeq" id="WP_021582787.1">
    <property type="nucleotide sequence ID" value="NZ_AWET01000003.1"/>
</dbReference>
<dbReference type="InterPro" id="IPR049358">
    <property type="entry name" value="T6SS_TssR-like_C"/>
</dbReference>
<dbReference type="Pfam" id="PF20782">
    <property type="entry name" value="TssR_VWA"/>
    <property type="match status" value="1"/>
</dbReference>
<reference evidence="5 6" key="1">
    <citation type="submission" date="2013-08" db="EMBL/GenBank/DDBJ databases">
        <authorList>
            <person name="Durkin A.S."/>
            <person name="Haft D.R."/>
            <person name="McCorrison J."/>
            <person name="Torralba M."/>
            <person name="Gillis M."/>
            <person name="Haft D.H."/>
            <person name="Methe B."/>
            <person name="Sutton G."/>
            <person name="Nelson K.E."/>
        </authorList>
    </citation>
    <scope>NUCLEOTIDE SEQUENCE [LARGE SCALE GENOMIC DNA]</scope>
    <source>
        <strain evidence="5 6">F0068</strain>
    </source>
</reference>
<gene>
    <name evidence="5" type="ORF">HMPREF1218_2020</name>
</gene>
<accession>U2LJ80</accession>
<dbReference type="AlphaFoldDB" id="U2LJ80"/>
<dbReference type="Pfam" id="PF20780">
    <property type="entry name" value="TssR_M"/>
    <property type="match status" value="1"/>
</dbReference>
<feature type="domain" description="Type VI secretion system TssR-like N-terminal barrel" evidence="1">
    <location>
        <begin position="46"/>
        <end position="151"/>
    </location>
</feature>
<dbReference type="Proteomes" id="UP000016600">
    <property type="component" value="Unassembled WGS sequence"/>
</dbReference>
<dbReference type="Pfam" id="PF20781">
    <property type="entry name" value="TssR_C"/>
    <property type="match status" value="1"/>
</dbReference>
<keyword evidence="6" id="KW-1185">Reference proteome</keyword>
<dbReference type="InterPro" id="IPR049359">
    <property type="entry name" value="T6SS_TssR-like_dom_2"/>
</dbReference>
<sequence length="758" mass="85991">MKKSAYRISTKWIYSIIALFFAILPLTHAYGQIKKYEKLHCIGRNTFNFIPNAKERPSVHKNKDLLIVYSDRDGNKVYANRFAQRVLSEQKMGSPYYVINEKNGFCKVVAASQDIIGKPKGMLGVFHGSKRHLKDARTAPFVGWIPKERLLTFGHAFVSTSNNAPIRYRIGAASAEQLFNLHPYCQADTVSVFRDPFFYDKNGQSVIWGQIVYAYKYDKSKQAVLISDRPTLNDPSRKVLGWIPGNLIAEVGQNHSFLLNQEKTNSGIPLQSDLLFALNGNRENGANRINLPVSVWDMDKSKIINIKGGSFPVSEIKRMYNGSKQLNVHLLFFEKDIADVKALASTLQSIALKIPQTVHTRFSITSVSDNGNRHLKCTADYSQWLAFLEKITSDRMGIPVSGAGFHSAFDTIFEESPYVKFGNNVFIILGTDEFPTFTLAIKSKLAVRSSSLLFAQMSSQESLAYQNFVLQAKELLDDNISGYMNFITGYIADPQWDKPSLFKDMSTDDENAYLLDVPQNSVASGGLVYPKTNGKLSNPGFSKILDSLFVQIETKDKELIASLTEYKNKLGVQRAVPTDYITERCEASDLSVAELDRSCINEALYADTLLNDSALSETADGYLFDADEMKNLLGGYRDLMLYFTSDMGKKEIRTLRKAYRRQSKELNDLYHRKVLFRKSSVSDLFYYKTGIPSSESLNNVVRIKDLSRRKCNVTRWDDCYLRMYGKLVRLEERFKSQKIRTIEIAGTTYYFVPKQEVL</sequence>
<dbReference type="InterPro" id="IPR040530">
    <property type="entry name" value="T6SS_TssR-like_N"/>
</dbReference>
<dbReference type="InterPro" id="IPR049360">
    <property type="entry name" value="T6SS_TssR-like_VWA"/>
</dbReference>
<evidence type="ECO:0000259" key="1">
    <source>
        <dbReference type="Pfam" id="PF17643"/>
    </source>
</evidence>
<protein>
    <submittedName>
        <fullName evidence="5">Uncharacterized protein</fullName>
    </submittedName>
</protein>
<evidence type="ECO:0000259" key="3">
    <source>
        <dbReference type="Pfam" id="PF20781"/>
    </source>
</evidence>
<comment type="caution">
    <text evidence="5">The sequence shown here is derived from an EMBL/GenBank/DDBJ whole genome shotgun (WGS) entry which is preliminary data.</text>
</comment>